<dbReference type="OrthoDB" id="2441642at2759"/>
<proteinExistence type="predicted"/>
<feature type="region of interest" description="Disordered" evidence="1">
    <location>
        <begin position="279"/>
        <end position="318"/>
    </location>
</feature>
<dbReference type="AlphaFoldDB" id="A5DPS9"/>
<dbReference type="GeneID" id="5124205"/>
<feature type="compositionally biased region" description="Low complexity" evidence="1">
    <location>
        <begin position="225"/>
        <end position="238"/>
    </location>
</feature>
<dbReference type="OMA" id="QANDRIF"/>
<dbReference type="EMBL" id="CH408161">
    <property type="protein sequence ID" value="EDK41182.2"/>
    <property type="molecule type" value="Genomic_DNA"/>
</dbReference>
<accession>A5DPS9</accession>
<feature type="region of interest" description="Disordered" evidence="1">
    <location>
        <begin position="38"/>
        <end position="122"/>
    </location>
</feature>
<dbReference type="InParanoid" id="A5DPS9"/>
<evidence type="ECO:0008006" key="4">
    <source>
        <dbReference type="Google" id="ProtNLM"/>
    </source>
</evidence>
<feature type="compositionally biased region" description="Low complexity" evidence="1">
    <location>
        <begin position="86"/>
        <end position="97"/>
    </location>
</feature>
<evidence type="ECO:0000313" key="3">
    <source>
        <dbReference type="Proteomes" id="UP000001997"/>
    </source>
</evidence>
<dbReference type="PANTHER" id="PTHR38406:SF1">
    <property type="entry name" value="TRANSCRIPTIONAL REPRESSOR OPI1"/>
    <property type="match status" value="1"/>
</dbReference>
<dbReference type="STRING" id="294746.A5DPS9"/>
<gene>
    <name evidence="2" type="ORF">PGUG_05280</name>
</gene>
<sequence length="451" mass="49480">MRGSVTCTTFTCRPHRFSHKSCKLLTIHHMTETTIHGKRKLSSHWPPGPEYTSMPPSSPGVTLATSDAHAEAPPPAYREKRKNDQELVSAAEALASLTKRTPPPPGAGESEDGSGASQGHSAIASPLSSLSIQGDEDYKIQHPLVSRVNQVSRHPIVTNAVRYYNHSKRNYASFNYAAEFVEKAAIPVVSRIEADLNSRHQVKQAAAAITDDNEVSPHRKLRRLSSSSTVATAKSVKSNSASTADTRKRLQFCLHVLKLANDQITTKVSELQAKIQEREQEREKEQAQKIERARRASEASHASQDQTGPPGAGLIAPEAQQTKTEIVSTVKKIIHVISNFRPSSLSTSNGLTPTSSQSSENCDFKTTIRDIILQLPTTVQQTTAAKTGTGQQANDRIFLLAKESLDMITRLTTVFSVQLEKADNWVAGEQEEDESTLTEYDSDKKEDSKYS</sequence>
<feature type="compositionally biased region" description="Basic and acidic residues" evidence="1">
    <location>
        <begin position="441"/>
        <end position="451"/>
    </location>
</feature>
<evidence type="ECO:0000256" key="1">
    <source>
        <dbReference type="SAM" id="MobiDB-lite"/>
    </source>
</evidence>
<keyword evidence="3" id="KW-1185">Reference proteome</keyword>
<dbReference type="GO" id="GO:0003714">
    <property type="term" value="F:transcription corepressor activity"/>
    <property type="evidence" value="ECO:0007669"/>
    <property type="project" value="InterPro"/>
</dbReference>
<dbReference type="KEGG" id="pgu:PGUG_05280"/>
<dbReference type="Pfam" id="PF08618">
    <property type="entry name" value="Opi1"/>
    <property type="match status" value="1"/>
</dbReference>
<dbReference type="GO" id="GO:0008654">
    <property type="term" value="P:phospholipid biosynthetic process"/>
    <property type="evidence" value="ECO:0007669"/>
    <property type="project" value="TreeGrafter"/>
</dbReference>
<protein>
    <recommendedName>
        <fullName evidence="4">Transcriptional repressor OPI1</fullName>
    </recommendedName>
</protein>
<feature type="region of interest" description="Disordered" evidence="1">
    <location>
        <begin position="425"/>
        <end position="451"/>
    </location>
</feature>
<name>A5DPS9_PICGU</name>
<dbReference type="eggNOG" id="ENOG502RG16">
    <property type="taxonomic scope" value="Eukaryota"/>
</dbReference>
<dbReference type="HOGENOM" id="CLU_033352_0_0_1"/>
<dbReference type="GO" id="GO:0005634">
    <property type="term" value="C:nucleus"/>
    <property type="evidence" value="ECO:0007669"/>
    <property type="project" value="TreeGrafter"/>
</dbReference>
<feature type="compositionally biased region" description="Basic and acidic residues" evidence="1">
    <location>
        <begin position="279"/>
        <end position="298"/>
    </location>
</feature>
<dbReference type="FunCoup" id="A5DPS9">
    <property type="interactions" value="278"/>
</dbReference>
<dbReference type="InterPro" id="IPR013927">
    <property type="entry name" value="TF_Opi1_Ccg-8"/>
</dbReference>
<feature type="region of interest" description="Disordered" evidence="1">
    <location>
        <begin position="213"/>
        <end position="242"/>
    </location>
</feature>
<reference evidence="2 3" key="1">
    <citation type="journal article" date="2009" name="Nature">
        <title>Evolution of pathogenicity and sexual reproduction in eight Candida genomes.</title>
        <authorList>
            <person name="Butler G."/>
            <person name="Rasmussen M.D."/>
            <person name="Lin M.F."/>
            <person name="Santos M.A."/>
            <person name="Sakthikumar S."/>
            <person name="Munro C.A."/>
            <person name="Rheinbay E."/>
            <person name="Grabherr M."/>
            <person name="Forche A."/>
            <person name="Reedy J.L."/>
            <person name="Agrafioti I."/>
            <person name="Arnaud M.B."/>
            <person name="Bates S."/>
            <person name="Brown A.J."/>
            <person name="Brunke S."/>
            <person name="Costanzo M.C."/>
            <person name="Fitzpatrick D.A."/>
            <person name="de Groot P.W."/>
            <person name="Harris D."/>
            <person name="Hoyer L.L."/>
            <person name="Hube B."/>
            <person name="Klis F.M."/>
            <person name="Kodira C."/>
            <person name="Lennard N."/>
            <person name="Logue M.E."/>
            <person name="Martin R."/>
            <person name="Neiman A.M."/>
            <person name="Nikolaou E."/>
            <person name="Quail M.A."/>
            <person name="Quinn J."/>
            <person name="Santos M.C."/>
            <person name="Schmitzberger F.F."/>
            <person name="Sherlock G."/>
            <person name="Shah P."/>
            <person name="Silverstein K.A."/>
            <person name="Skrzypek M.S."/>
            <person name="Soll D."/>
            <person name="Staggs R."/>
            <person name="Stansfield I."/>
            <person name="Stumpf M.P."/>
            <person name="Sudbery P.E."/>
            <person name="Srikantha T."/>
            <person name="Zeng Q."/>
            <person name="Berman J."/>
            <person name="Berriman M."/>
            <person name="Heitman J."/>
            <person name="Gow N.A."/>
            <person name="Lorenz M.C."/>
            <person name="Birren B.W."/>
            <person name="Kellis M."/>
            <person name="Cuomo C.A."/>
        </authorList>
    </citation>
    <scope>NUCLEOTIDE SEQUENCE [LARGE SCALE GENOMIC DNA]</scope>
    <source>
        <strain evidence="3">ATCC 6260 / CBS 566 / DSM 6381 / JCM 1539 / NBRC 10279 / NRRL Y-324</strain>
    </source>
</reference>
<dbReference type="GO" id="GO:0005783">
    <property type="term" value="C:endoplasmic reticulum"/>
    <property type="evidence" value="ECO:0007669"/>
    <property type="project" value="TreeGrafter"/>
</dbReference>
<evidence type="ECO:0000313" key="2">
    <source>
        <dbReference type="EMBL" id="EDK41182.2"/>
    </source>
</evidence>
<organism evidence="2 3">
    <name type="scientific">Meyerozyma guilliermondii (strain ATCC 6260 / CBS 566 / DSM 6381 / JCM 1539 / NBRC 10279 / NRRL Y-324)</name>
    <name type="common">Yeast</name>
    <name type="synonym">Candida guilliermondii</name>
    <dbReference type="NCBI Taxonomy" id="294746"/>
    <lineage>
        <taxon>Eukaryota</taxon>
        <taxon>Fungi</taxon>
        <taxon>Dikarya</taxon>
        <taxon>Ascomycota</taxon>
        <taxon>Saccharomycotina</taxon>
        <taxon>Pichiomycetes</taxon>
        <taxon>Debaryomycetaceae</taxon>
        <taxon>Meyerozyma</taxon>
    </lineage>
</organism>
<dbReference type="GO" id="GO:0006357">
    <property type="term" value="P:regulation of transcription by RNA polymerase II"/>
    <property type="evidence" value="ECO:0007669"/>
    <property type="project" value="TreeGrafter"/>
</dbReference>
<dbReference type="GO" id="GO:0030968">
    <property type="term" value="P:endoplasmic reticulum unfolded protein response"/>
    <property type="evidence" value="ECO:0007669"/>
    <property type="project" value="TreeGrafter"/>
</dbReference>
<dbReference type="PANTHER" id="PTHR38406">
    <property type="entry name" value="TRANSCRIPTIONAL REPRESSOR OPI1"/>
    <property type="match status" value="1"/>
</dbReference>
<feature type="compositionally biased region" description="Low complexity" evidence="1">
    <location>
        <begin position="113"/>
        <end position="122"/>
    </location>
</feature>
<dbReference type="RefSeq" id="XP_001482260.2">
    <property type="nucleotide sequence ID" value="XM_001482210.1"/>
</dbReference>
<dbReference type="Proteomes" id="UP000001997">
    <property type="component" value="Unassembled WGS sequence"/>
</dbReference>